<name>A0AA40DVG1_9PEZI</name>
<organism evidence="2 3">
    <name type="scientific">Lasiosphaeris hirsuta</name>
    <dbReference type="NCBI Taxonomy" id="260670"/>
    <lineage>
        <taxon>Eukaryota</taxon>
        <taxon>Fungi</taxon>
        <taxon>Dikarya</taxon>
        <taxon>Ascomycota</taxon>
        <taxon>Pezizomycotina</taxon>
        <taxon>Sordariomycetes</taxon>
        <taxon>Sordariomycetidae</taxon>
        <taxon>Sordariales</taxon>
        <taxon>Lasiosphaeriaceae</taxon>
        <taxon>Lasiosphaeris</taxon>
    </lineage>
</organism>
<evidence type="ECO:0000313" key="2">
    <source>
        <dbReference type="EMBL" id="KAK0714967.1"/>
    </source>
</evidence>
<proteinExistence type="predicted"/>
<evidence type="ECO:0000313" key="3">
    <source>
        <dbReference type="Proteomes" id="UP001172102"/>
    </source>
</evidence>
<evidence type="ECO:0000256" key="1">
    <source>
        <dbReference type="SAM" id="Phobius"/>
    </source>
</evidence>
<gene>
    <name evidence="2" type="ORF">B0H67DRAFT_230194</name>
</gene>
<sequence length="70" mass="7689">MDVQTATAFLSTFCYYTPVFIYELGTLTSPGFPYGIAFCFDLYMAVVASVGLASTNIHGMASASIHMRRY</sequence>
<dbReference type="Proteomes" id="UP001172102">
    <property type="component" value="Unassembled WGS sequence"/>
</dbReference>
<dbReference type="AlphaFoldDB" id="A0AA40DVG1"/>
<reference evidence="2" key="1">
    <citation type="submission" date="2023-06" db="EMBL/GenBank/DDBJ databases">
        <title>Genome-scale phylogeny and comparative genomics of the fungal order Sordariales.</title>
        <authorList>
            <consortium name="Lawrence Berkeley National Laboratory"/>
            <person name="Hensen N."/>
            <person name="Bonometti L."/>
            <person name="Westerberg I."/>
            <person name="Brannstrom I.O."/>
            <person name="Guillou S."/>
            <person name="Cros-Aarteil S."/>
            <person name="Calhoun S."/>
            <person name="Haridas S."/>
            <person name="Kuo A."/>
            <person name="Mondo S."/>
            <person name="Pangilinan J."/>
            <person name="Riley R."/>
            <person name="Labutti K."/>
            <person name="Andreopoulos B."/>
            <person name="Lipzen A."/>
            <person name="Chen C."/>
            <person name="Yanf M."/>
            <person name="Daum C."/>
            <person name="Ng V."/>
            <person name="Clum A."/>
            <person name="Steindorff A."/>
            <person name="Ohm R."/>
            <person name="Martin F."/>
            <person name="Silar P."/>
            <person name="Natvig D."/>
            <person name="Lalanne C."/>
            <person name="Gautier V."/>
            <person name="Ament-Velasquez S.L."/>
            <person name="Kruys A."/>
            <person name="Hutchinson M.I."/>
            <person name="Powell A.J."/>
            <person name="Barry K."/>
            <person name="Miller A.N."/>
            <person name="Grigoriev I.V."/>
            <person name="Debuchy R."/>
            <person name="Gladieux P."/>
            <person name="Thoren M.H."/>
            <person name="Johannesson H."/>
        </authorList>
    </citation>
    <scope>NUCLEOTIDE SEQUENCE</scope>
    <source>
        <strain evidence="2">SMH4607-1</strain>
    </source>
</reference>
<keyword evidence="1" id="KW-1133">Transmembrane helix</keyword>
<feature type="transmembrane region" description="Helical" evidence="1">
    <location>
        <begin position="32"/>
        <end position="53"/>
    </location>
</feature>
<keyword evidence="1" id="KW-0472">Membrane</keyword>
<comment type="caution">
    <text evidence="2">The sequence shown here is derived from an EMBL/GenBank/DDBJ whole genome shotgun (WGS) entry which is preliminary data.</text>
</comment>
<protein>
    <submittedName>
        <fullName evidence="2">Uncharacterized protein</fullName>
    </submittedName>
</protein>
<keyword evidence="1" id="KW-0812">Transmembrane</keyword>
<dbReference type="EMBL" id="JAUKUA010000004">
    <property type="protein sequence ID" value="KAK0714967.1"/>
    <property type="molecule type" value="Genomic_DNA"/>
</dbReference>
<keyword evidence="3" id="KW-1185">Reference proteome</keyword>
<accession>A0AA40DVG1</accession>